<name>A0A2T0AQZ7_9FIRM</name>
<dbReference type="EMBL" id="PVXM01000031">
    <property type="protein sequence ID" value="PRR71907.1"/>
    <property type="molecule type" value="Genomic_DNA"/>
</dbReference>
<comment type="caution">
    <text evidence="1">The sequence shown here is derived from an EMBL/GenBank/DDBJ whole genome shotgun (WGS) entry which is preliminary data.</text>
</comment>
<sequence length="33" mass="3827">MSKNVVVVTVAYYQFGIKKVGDNYNYIRWRAGS</sequence>
<evidence type="ECO:0000313" key="2">
    <source>
        <dbReference type="Proteomes" id="UP000238415"/>
    </source>
</evidence>
<organism evidence="1 2">
    <name type="scientific">Neomoorella humiferrea</name>
    <dbReference type="NCBI Taxonomy" id="676965"/>
    <lineage>
        <taxon>Bacteria</taxon>
        <taxon>Bacillati</taxon>
        <taxon>Bacillota</taxon>
        <taxon>Clostridia</taxon>
        <taxon>Neomoorellales</taxon>
        <taxon>Neomoorellaceae</taxon>
        <taxon>Neomoorella</taxon>
    </lineage>
</organism>
<reference evidence="1 2" key="1">
    <citation type="submission" date="2018-03" db="EMBL/GenBank/DDBJ databases">
        <title>Genome sequence of Moorella humiferrea DSM 23265.</title>
        <authorList>
            <person name="Poehlein A."/>
            <person name="Daniel R."/>
        </authorList>
    </citation>
    <scope>NUCLEOTIDE SEQUENCE [LARGE SCALE GENOMIC DNA]</scope>
    <source>
        <strain evidence="1 2">DSM 23265</strain>
    </source>
</reference>
<keyword evidence="2" id="KW-1185">Reference proteome</keyword>
<dbReference type="AlphaFoldDB" id="A0A2T0AQZ7"/>
<dbReference type="Proteomes" id="UP000238415">
    <property type="component" value="Unassembled WGS sequence"/>
</dbReference>
<protein>
    <submittedName>
        <fullName evidence="1">Uncharacterized protein</fullName>
    </submittedName>
</protein>
<evidence type="ECO:0000313" key="1">
    <source>
        <dbReference type="EMBL" id="PRR71907.1"/>
    </source>
</evidence>
<gene>
    <name evidence="1" type="ORF">MOHU_15390</name>
</gene>
<accession>A0A2T0AQZ7</accession>
<proteinExistence type="predicted"/>